<organism evidence="1 2">
    <name type="scientific">Alkalicoccus halolimnae</name>
    <dbReference type="NCBI Taxonomy" id="1667239"/>
    <lineage>
        <taxon>Bacteria</taxon>
        <taxon>Bacillati</taxon>
        <taxon>Bacillota</taxon>
        <taxon>Bacilli</taxon>
        <taxon>Bacillales</taxon>
        <taxon>Bacillaceae</taxon>
        <taxon>Alkalicoccus</taxon>
    </lineage>
</organism>
<reference evidence="1 2" key="1">
    <citation type="submission" date="2024-01" db="EMBL/GenBank/DDBJ databases">
        <title>Complete Genome Sequence of Alkalicoccus halolimnae BZ-SZ-XJ29T, a Moderately Halophilic Bacterium Isolated from a Salt Lake.</title>
        <authorList>
            <person name="Zhao B."/>
        </authorList>
    </citation>
    <scope>NUCLEOTIDE SEQUENCE [LARGE SCALE GENOMIC DNA]</scope>
    <source>
        <strain evidence="1 2">BZ-SZ-XJ29</strain>
    </source>
</reference>
<evidence type="ECO:0000313" key="1">
    <source>
        <dbReference type="EMBL" id="WWD78928.1"/>
    </source>
</evidence>
<gene>
    <name evidence="1" type="ORF">FTX54_010885</name>
</gene>
<keyword evidence="2" id="KW-1185">Reference proteome</keyword>
<sequence>MSIEAENFIWDHLRPWHPESVLMETKAHVHHIYTLFSKQHEEKEGKNPEKGSQV</sequence>
<protein>
    <submittedName>
        <fullName evidence="1">Uncharacterized protein</fullName>
    </submittedName>
</protein>
<dbReference type="AlphaFoldDB" id="A0AAJ8LPR2"/>
<name>A0AAJ8LPR2_9BACI</name>
<dbReference type="Proteomes" id="UP000321816">
    <property type="component" value="Chromosome"/>
</dbReference>
<evidence type="ECO:0000313" key="2">
    <source>
        <dbReference type="Proteomes" id="UP000321816"/>
    </source>
</evidence>
<dbReference type="RefSeq" id="WP_187254627.1">
    <property type="nucleotide sequence ID" value="NZ_CP144914.1"/>
</dbReference>
<accession>A0AAJ8LPR2</accession>
<proteinExistence type="predicted"/>
<dbReference type="EMBL" id="CP144914">
    <property type="protein sequence ID" value="WWD78928.1"/>
    <property type="molecule type" value="Genomic_DNA"/>
</dbReference>
<dbReference type="KEGG" id="ahal:FTX54_010885"/>